<keyword evidence="2" id="KW-0472">Membrane</keyword>
<feature type="transmembrane region" description="Helical" evidence="2">
    <location>
        <begin position="97"/>
        <end position="121"/>
    </location>
</feature>
<dbReference type="InterPro" id="IPR018764">
    <property type="entry name" value="RskA_C"/>
</dbReference>
<dbReference type="InterPro" id="IPR051474">
    <property type="entry name" value="Anti-sigma-K/W_factor"/>
</dbReference>
<dbReference type="PANTHER" id="PTHR37461:SF1">
    <property type="entry name" value="ANTI-SIGMA-K FACTOR RSKA"/>
    <property type="match status" value="1"/>
</dbReference>
<dbReference type="EMBL" id="QGBI01000007">
    <property type="protein sequence ID" value="MBX3890200.1"/>
    <property type="molecule type" value="Genomic_DNA"/>
</dbReference>
<gene>
    <name evidence="5" type="ORF">DEE74_10015</name>
    <name evidence="4" type="ORF">R38712_05309</name>
</gene>
<dbReference type="GO" id="GO:0005886">
    <property type="term" value="C:plasma membrane"/>
    <property type="evidence" value="ECO:0007669"/>
    <property type="project" value="InterPro"/>
</dbReference>
<evidence type="ECO:0000256" key="1">
    <source>
        <dbReference type="SAM" id="MobiDB-lite"/>
    </source>
</evidence>
<reference evidence="4 6" key="2">
    <citation type="submission" date="2023-07" db="EMBL/GenBank/DDBJ databases">
        <authorList>
            <person name="Peeters C."/>
        </authorList>
    </citation>
    <scope>NUCLEOTIDE SEQUENCE [LARGE SCALE GENOMIC DNA]</scope>
    <source>
        <strain evidence="4 6">R-38712</strain>
    </source>
</reference>
<sequence>MTPDRDLECAEYVLGLLDTEERSAVERALHEDAALQAAVDAWEFRLSPLGEAVTPRQPPVRVWRRIEADLGLVERTGAPTTVPAGAQMRRFWNSIRFWRTLALATTFAMVAVVAVNLFLAAPPEAPSGLKSAYAAAAIADDDGVPHWTATVDKAKREIIVVPAVAFQVSDSASTELWLIPENSKPISLGVFPSNRSTSIVLSKENAAKLNARSALAVSVEPKGGSPTGQATGPVVGKGAMHET</sequence>
<dbReference type="AlphaFoldDB" id="A0A9Q3QMM0"/>
<dbReference type="RefSeq" id="WP_116575917.1">
    <property type="nucleotide sequence ID" value="NZ_CATWFT010000042.1"/>
</dbReference>
<dbReference type="EMBL" id="CATWFT010000042">
    <property type="protein sequence ID" value="CAJ0733669.1"/>
    <property type="molecule type" value="Genomic_DNA"/>
</dbReference>
<dbReference type="Pfam" id="PF10099">
    <property type="entry name" value="RskA_C"/>
    <property type="match status" value="1"/>
</dbReference>
<evidence type="ECO:0000259" key="3">
    <source>
        <dbReference type="Pfam" id="PF10099"/>
    </source>
</evidence>
<evidence type="ECO:0000313" key="6">
    <source>
        <dbReference type="Proteomes" id="UP001189303"/>
    </source>
</evidence>
<dbReference type="GO" id="GO:0006417">
    <property type="term" value="P:regulation of translation"/>
    <property type="evidence" value="ECO:0007669"/>
    <property type="project" value="TreeGrafter"/>
</dbReference>
<keyword evidence="2" id="KW-0812">Transmembrane</keyword>
<comment type="caution">
    <text evidence="5">The sequence shown here is derived from an EMBL/GenBank/DDBJ whole genome shotgun (WGS) entry which is preliminary data.</text>
</comment>
<keyword evidence="6" id="KW-1185">Reference proteome</keyword>
<evidence type="ECO:0000313" key="4">
    <source>
        <dbReference type="EMBL" id="CAJ0733669.1"/>
    </source>
</evidence>
<feature type="domain" description="Anti-sigma K factor RskA C-terminal" evidence="3">
    <location>
        <begin position="107"/>
        <end position="234"/>
    </location>
</feature>
<evidence type="ECO:0000313" key="5">
    <source>
        <dbReference type="EMBL" id="MBX3890200.1"/>
    </source>
</evidence>
<name>A0A9Q3QMM0_RALPI</name>
<dbReference type="PANTHER" id="PTHR37461">
    <property type="entry name" value="ANTI-SIGMA-K FACTOR RSKA"/>
    <property type="match status" value="1"/>
</dbReference>
<evidence type="ECO:0000313" key="7">
    <source>
        <dbReference type="Proteomes" id="UP001199322"/>
    </source>
</evidence>
<accession>A0A9Q3QMM0</accession>
<dbReference type="Proteomes" id="UP001199322">
    <property type="component" value="Unassembled WGS sequence"/>
</dbReference>
<reference evidence="5" key="1">
    <citation type="submission" date="2018-06" db="EMBL/GenBank/DDBJ databases">
        <authorList>
            <person name="O'Rourke A."/>
        </authorList>
    </citation>
    <scope>NUCLEOTIDE SEQUENCE</scope>
    <source>
        <strain evidence="5">132550021-3</strain>
    </source>
</reference>
<dbReference type="Proteomes" id="UP001189303">
    <property type="component" value="Unassembled WGS sequence"/>
</dbReference>
<dbReference type="GO" id="GO:0016989">
    <property type="term" value="F:sigma factor antagonist activity"/>
    <property type="evidence" value="ECO:0007669"/>
    <property type="project" value="TreeGrafter"/>
</dbReference>
<feature type="region of interest" description="Disordered" evidence="1">
    <location>
        <begin position="219"/>
        <end position="243"/>
    </location>
</feature>
<protein>
    <submittedName>
        <fullName evidence="5">Anti-sigma factor</fullName>
    </submittedName>
</protein>
<proteinExistence type="predicted"/>
<keyword evidence="2" id="KW-1133">Transmembrane helix</keyword>
<evidence type="ECO:0000256" key="2">
    <source>
        <dbReference type="SAM" id="Phobius"/>
    </source>
</evidence>
<organism evidence="5 7">
    <name type="scientific">Ralstonia pickettii</name>
    <name type="common">Burkholderia pickettii</name>
    <dbReference type="NCBI Taxonomy" id="329"/>
    <lineage>
        <taxon>Bacteria</taxon>
        <taxon>Pseudomonadati</taxon>
        <taxon>Pseudomonadota</taxon>
        <taxon>Betaproteobacteria</taxon>
        <taxon>Burkholderiales</taxon>
        <taxon>Burkholderiaceae</taxon>
        <taxon>Ralstonia</taxon>
    </lineage>
</organism>